<dbReference type="InterPro" id="IPR011990">
    <property type="entry name" value="TPR-like_helical_dom_sf"/>
</dbReference>
<dbReference type="PRINTS" id="PR00364">
    <property type="entry name" value="DISEASERSIST"/>
</dbReference>
<accession>A0ABP7AR67</accession>
<gene>
    <name evidence="3" type="ORF">GCM10022236_45540</name>
</gene>
<evidence type="ECO:0000259" key="2">
    <source>
        <dbReference type="PROSITE" id="PS50943"/>
    </source>
</evidence>
<dbReference type="SUPFAM" id="SSF52540">
    <property type="entry name" value="P-loop containing nucleoside triphosphate hydrolases"/>
    <property type="match status" value="1"/>
</dbReference>
<dbReference type="PANTHER" id="PTHR47691:SF3">
    <property type="entry name" value="HTH-TYPE TRANSCRIPTIONAL REGULATOR RV0890C-RELATED"/>
    <property type="match status" value="1"/>
</dbReference>
<dbReference type="PANTHER" id="PTHR47691">
    <property type="entry name" value="REGULATOR-RELATED"/>
    <property type="match status" value="1"/>
</dbReference>
<comment type="caution">
    <text evidence="3">The sequence shown here is derived from an EMBL/GenBank/DDBJ whole genome shotgun (WGS) entry which is preliminary data.</text>
</comment>
<dbReference type="InterPro" id="IPR019734">
    <property type="entry name" value="TPR_rpt"/>
</dbReference>
<feature type="region of interest" description="Disordered" evidence="1">
    <location>
        <begin position="1"/>
        <end position="25"/>
    </location>
</feature>
<feature type="compositionally biased region" description="Polar residues" evidence="1">
    <location>
        <begin position="1"/>
        <end position="10"/>
    </location>
</feature>
<dbReference type="Gene3D" id="1.10.260.40">
    <property type="entry name" value="lambda repressor-like DNA-binding domains"/>
    <property type="match status" value="1"/>
</dbReference>
<evidence type="ECO:0000313" key="3">
    <source>
        <dbReference type="EMBL" id="GAA3637988.1"/>
    </source>
</evidence>
<reference evidence="4" key="1">
    <citation type="journal article" date="2019" name="Int. J. Syst. Evol. Microbiol.">
        <title>The Global Catalogue of Microorganisms (GCM) 10K type strain sequencing project: providing services to taxonomists for standard genome sequencing and annotation.</title>
        <authorList>
            <consortium name="The Broad Institute Genomics Platform"/>
            <consortium name="The Broad Institute Genome Sequencing Center for Infectious Disease"/>
            <person name="Wu L."/>
            <person name="Ma J."/>
        </authorList>
    </citation>
    <scope>NUCLEOTIDE SEQUENCE [LARGE SCALE GENOMIC DNA]</scope>
    <source>
        <strain evidence="4">JCM 16929</strain>
    </source>
</reference>
<dbReference type="SUPFAM" id="SSF47413">
    <property type="entry name" value="lambda repressor-like DNA-binding domains"/>
    <property type="match status" value="1"/>
</dbReference>
<dbReference type="InterPro" id="IPR001387">
    <property type="entry name" value="Cro/C1-type_HTH"/>
</dbReference>
<dbReference type="Pfam" id="PF13424">
    <property type="entry name" value="TPR_12"/>
    <property type="match status" value="2"/>
</dbReference>
<keyword evidence="4" id="KW-1185">Reference proteome</keyword>
<dbReference type="Pfam" id="PF13181">
    <property type="entry name" value="TPR_8"/>
    <property type="match status" value="1"/>
</dbReference>
<protein>
    <submittedName>
        <fullName evidence="3">BTAD domain-containing putative transcriptional regulator</fullName>
    </submittedName>
</protein>
<feature type="domain" description="HTH cro/C1-type" evidence="2">
    <location>
        <begin position="54"/>
        <end position="99"/>
    </location>
</feature>
<dbReference type="PROSITE" id="PS50943">
    <property type="entry name" value="HTH_CROC1"/>
    <property type="match status" value="1"/>
</dbReference>
<feature type="compositionally biased region" description="Low complexity" evidence="1">
    <location>
        <begin position="119"/>
        <end position="129"/>
    </location>
</feature>
<dbReference type="SMART" id="SM00530">
    <property type="entry name" value="HTH_XRE"/>
    <property type="match status" value="1"/>
</dbReference>
<dbReference type="Pfam" id="PF13560">
    <property type="entry name" value="HTH_31"/>
    <property type="match status" value="1"/>
</dbReference>
<dbReference type="InterPro" id="IPR010982">
    <property type="entry name" value="Lambda_DNA-bd_dom_sf"/>
</dbReference>
<dbReference type="Gene3D" id="3.40.50.300">
    <property type="entry name" value="P-loop containing nucleotide triphosphate hydrolases"/>
    <property type="match status" value="1"/>
</dbReference>
<proteinExistence type="predicted"/>
<dbReference type="SMART" id="SM00028">
    <property type="entry name" value="TPR"/>
    <property type="match status" value="5"/>
</dbReference>
<evidence type="ECO:0000256" key="1">
    <source>
        <dbReference type="SAM" id="MobiDB-lite"/>
    </source>
</evidence>
<dbReference type="EMBL" id="BAABAB010000048">
    <property type="protein sequence ID" value="GAA3637988.1"/>
    <property type="molecule type" value="Genomic_DNA"/>
</dbReference>
<dbReference type="CDD" id="cd00093">
    <property type="entry name" value="HTH_XRE"/>
    <property type="match status" value="1"/>
</dbReference>
<name>A0ABP7AR67_9ACTN</name>
<dbReference type="InterPro" id="IPR027417">
    <property type="entry name" value="P-loop_NTPase"/>
</dbReference>
<dbReference type="Proteomes" id="UP001501490">
    <property type="component" value="Unassembled WGS sequence"/>
</dbReference>
<dbReference type="SUPFAM" id="SSF48452">
    <property type="entry name" value="TPR-like"/>
    <property type="match status" value="1"/>
</dbReference>
<sequence>MSRRTGSTPSDGPGEPTTGWDRSALLDVTTQPALAELLRQLRRRDARRRGDSELTYRELAARTGWSHAVIGEYFTGRALPPTDRFDELVRLLGASPAEAGALGTIRDRVEEGRRADRQPAAGGTAPAAGRSVPGQLPADVAGFTGRASQLAGLNRLLDHPAGGVVVVAMSGTAGVGKTALAVHWAHRVRDRFPDGQLYVNLRGFDPGGSVMHPAEALRGFLDVLDVPPKRIPVGLDAQAALYRSLLAGRRMVIVADNARDADQVRPLLPGAPGCLVVVTSRDQLTSLVAGGAHPLILDLLTPPEAQDLLGRRLGADRVAAEPQAAEEIITRCARLPLALAIVAARGASHPQFPLAALAGELRDARARLDALSTGDTVANVRAVFSWSYQTLDADTAAVFRLLSVHPGPDISTPAAASLTGLSLDRARRLLTGLAQTHLVAENTPGRYSLHDLLRVYATEQSRAGHTAEQRHEAAGRLLDHYLHTASRADTLLHPHRDPITLAPARHGVSPESPADPGQALAWFRTEHPVLLAAMDLAVTGRYDVHTWQLAWALAVFLHRQGHWHDWAITQAAGQAAAERLGDRLALAHARRGLGWAYTDLGRYEEAATALAGALDLYRELADHVGQARTHLTLGRVAEGQLRYQAALDHNQLALDFFRGADHHIGQAMALNNIGWYAAQLGHHEQALKSCQQALIIQQQLGDQAGQANTWDSLGFAHHNLSRHDQAIACYQHAADLFRDIADRHSEAEILTRLGDAQLAAGQTAHARATWEQAVAILDQLDNPDTGQLRERIQQIDQHQRRLT</sequence>
<organism evidence="3 4">
    <name type="scientific">Microlunatus ginsengisoli</name>
    <dbReference type="NCBI Taxonomy" id="363863"/>
    <lineage>
        <taxon>Bacteria</taxon>
        <taxon>Bacillati</taxon>
        <taxon>Actinomycetota</taxon>
        <taxon>Actinomycetes</taxon>
        <taxon>Propionibacteriales</taxon>
        <taxon>Propionibacteriaceae</taxon>
        <taxon>Microlunatus</taxon>
    </lineage>
</organism>
<feature type="region of interest" description="Disordered" evidence="1">
    <location>
        <begin position="109"/>
        <end position="133"/>
    </location>
</feature>
<dbReference type="Gene3D" id="1.25.40.10">
    <property type="entry name" value="Tetratricopeptide repeat domain"/>
    <property type="match status" value="1"/>
</dbReference>
<evidence type="ECO:0000313" key="4">
    <source>
        <dbReference type="Proteomes" id="UP001501490"/>
    </source>
</evidence>